<reference evidence="1" key="1">
    <citation type="submission" date="2024-05" db="EMBL/GenBank/DDBJ databases">
        <title>Draft genome assemblies of 36 bacteria isolated from hibernating arctic ground squirrels.</title>
        <authorList>
            <person name="McKee H."/>
            <person name="Mullen L."/>
            <person name="Drown D.M."/>
            <person name="Duddleston K.N."/>
        </authorList>
    </citation>
    <scope>NUCLEOTIDE SEQUENCE</scope>
    <source>
        <strain evidence="1">AR004</strain>
    </source>
</reference>
<organism evidence="1">
    <name type="scientific">Actinomyces timonensis</name>
    <dbReference type="NCBI Taxonomy" id="1288391"/>
    <lineage>
        <taxon>Bacteria</taxon>
        <taxon>Bacillati</taxon>
        <taxon>Actinomycetota</taxon>
        <taxon>Actinomycetes</taxon>
        <taxon>Actinomycetales</taxon>
        <taxon>Actinomycetaceae</taxon>
        <taxon>Actinomyces</taxon>
    </lineage>
</organism>
<sequence>MPPPQPRYWLRRLLLLGAVVLLLLAIVVGIVQGAYAVRDQIREQDRQQAAERTVTPYPAPQACAVDALGVSVGFRRKSPPVRA</sequence>
<evidence type="ECO:0000313" key="1">
    <source>
        <dbReference type="EMBL" id="XCP82109.1"/>
    </source>
</evidence>
<name>A0AAU8MYS7_9ACTO</name>
<dbReference type="EMBL" id="CP159989">
    <property type="protein sequence ID" value="XCP82109.1"/>
    <property type="molecule type" value="Genomic_DNA"/>
</dbReference>
<dbReference type="AlphaFoldDB" id="A0AAU8MYS7"/>
<accession>A0AAU8MYS7</accession>
<dbReference type="RefSeq" id="WP_366180354.1">
    <property type="nucleotide sequence ID" value="NZ_CP159989.1"/>
</dbReference>
<gene>
    <name evidence="1" type="ORF">ABXS69_09145</name>
</gene>
<protein>
    <submittedName>
        <fullName evidence="1">Uncharacterized protein</fullName>
    </submittedName>
</protein>
<proteinExistence type="predicted"/>